<evidence type="ECO:0000256" key="1">
    <source>
        <dbReference type="ARBA" id="ARBA00009865"/>
    </source>
</evidence>
<name>A0A251XWF5_9MICO</name>
<proteinExistence type="inferred from homology"/>
<evidence type="ECO:0000256" key="8">
    <source>
        <dbReference type="RuleBase" id="RU361187"/>
    </source>
</evidence>
<dbReference type="GO" id="GO:0004553">
    <property type="term" value="F:hydrolase activity, hydrolyzing O-glycosyl compounds"/>
    <property type="evidence" value="ECO:0007669"/>
    <property type="project" value="InterPro"/>
</dbReference>
<dbReference type="PANTHER" id="PTHR43772:SF2">
    <property type="entry name" value="PUTATIVE (AFU_ORTHOLOGUE AFUA_2G04480)-RELATED"/>
    <property type="match status" value="1"/>
</dbReference>
<dbReference type="InterPro" id="IPR052176">
    <property type="entry name" value="Glycosyl_Hydrlase_43_Enz"/>
</dbReference>
<feature type="site" description="Important for catalytic activity, responsible for pKa modulation of the active site Glu and correct orientation of both the proton donor and substrate" evidence="7">
    <location>
        <position position="136"/>
    </location>
</feature>
<dbReference type="GO" id="GO:0045493">
    <property type="term" value="P:xylan catabolic process"/>
    <property type="evidence" value="ECO:0007669"/>
    <property type="project" value="UniProtKB-KW"/>
</dbReference>
<feature type="active site" description="Proton donor" evidence="6">
    <location>
        <position position="183"/>
    </location>
</feature>
<protein>
    <submittedName>
        <fullName evidence="9">Arabinoxylan arabinofuranohydrolase</fullName>
    </submittedName>
</protein>
<keyword evidence="3 8" id="KW-0378">Hydrolase</keyword>
<comment type="caution">
    <text evidence="9">The sequence shown here is derived from an EMBL/GenBank/DDBJ whole genome shotgun (WGS) entry which is preliminary data.</text>
</comment>
<comment type="similarity">
    <text evidence="1 8">Belongs to the glycosyl hydrolase 43 family.</text>
</comment>
<evidence type="ECO:0000256" key="4">
    <source>
        <dbReference type="ARBA" id="ARBA00023277"/>
    </source>
</evidence>
<keyword evidence="4" id="KW-0119">Carbohydrate metabolism</keyword>
<dbReference type="AlphaFoldDB" id="A0A251XWF5"/>
<keyword evidence="5 8" id="KW-0326">Glycosidase</keyword>
<evidence type="ECO:0000256" key="3">
    <source>
        <dbReference type="ARBA" id="ARBA00022801"/>
    </source>
</evidence>
<dbReference type="Pfam" id="PF04616">
    <property type="entry name" value="Glyco_hydro_43"/>
    <property type="match status" value="1"/>
</dbReference>
<accession>A0A251XWF5</accession>
<evidence type="ECO:0000256" key="5">
    <source>
        <dbReference type="ARBA" id="ARBA00023295"/>
    </source>
</evidence>
<evidence type="ECO:0000256" key="7">
    <source>
        <dbReference type="PIRSR" id="PIRSR606710-2"/>
    </source>
</evidence>
<dbReference type="SUPFAM" id="SSF75005">
    <property type="entry name" value="Arabinanase/levansucrase/invertase"/>
    <property type="match status" value="1"/>
</dbReference>
<organism evidence="9 10">
    <name type="scientific">Clavibacter michiganensis</name>
    <dbReference type="NCBI Taxonomy" id="28447"/>
    <lineage>
        <taxon>Bacteria</taxon>
        <taxon>Bacillati</taxon>
        <taxon>Actinomycetota</taxon>
        <taxon>Actinomycetes</taxon>
        <taxon>Micrococcales</taxon>
        <taxon>Microbacteriaceae</taxon>
        <taxon>Clavibacter</taxon>
    </lineage>
</organism>
<evidence type="ECO:0000313" key="9">
    <source>
        <dbReference type="EMBL" id="OUE09619.1"/>
    </source>
</evidence>
<keyword evidence="2" id="KW-0858">Xylan degradation</keyword>
<dbReference type="PANTHER" id="PTHR43772">
    <property type="entry name" value="ENDO-1,4-BETA-XYLANASE"/>
    <property type="match status" value="1"/>
</dbReference>
<dbReference type="CDD" id="cd09004">
    <property type="entry name" value="GH43_bXyl-like"/>
    <property type="match status" value="1"/>
</dbReference>
<keyword evidence="2" id="KW-0624">Polysaccharide degradation</keyword>
<sequence>MTTIDRDAAAGPSGSASTVRGLLADPSLLVVDDRWYLYPTTDGSEGWAADAFHAWSSPDLVTWREEGEVLRLGRDVDWASDHAWAPAPFERDGVFYLYFTAEQSIGVARSDSPTGPFVDLGRPLVARGDYPGTAIDPSVFADDDGTVHLLWGNGVAHIVPLAPDLVSFDPAAVRSWTPAGFREAVSIHRHAGVCYATWSENDTREADYRVRWAQAPHPTGPWTDGGVLLEKRPELGILGTGHHAVHRVPGTDDWIIAYHRFAIPSGNGHRREVVFDRLHHLPGGGLVPVVPSLDHLRLPLPARPR</sequence>
<evidence type="ECO:0000256" key="6">
    <source>
        <dbReference type="PIRSR" id="PIRSR606710-1"/>
    </source>
</evidence>
<gene>
    <name evidence="9" type="primary">xynD</name>
    <name evidence="9" type="ORF">CMsap09_11790</name>
</gene>
<dbReference type="InterPro" id="IPR006710">
    <property type="entry name" value="Glyco_hydro_43"/>
</dbReference>
<dbReference type="EMBL" id="MDHJ01000001">
    <property type="protein sequence ID" value="OUE09619.1"/>
    <property type="molecule type" value="Genomic_DNA"/>
</dbReference>
<dbReference type="Proteomes" id="UP000195106">
    <property type="component" value="Unassembled WGS sequence"/>
</dbReference>
<dbReference type="InterPro" id="IPR023296">
    <property type="entry name" value="Glyco_hydro_beta-prop_sf"/>
</dbReference>
<evidence type="ECO:0000313" key="10">
    <source>
        <dbReference type="Proteomes" id="UP000195106"/>
    </source>
</evidence>
<reference evidence="9 10" key="1">
    <citation type="submission" date="2016-08" db="EMBL/GenBank/DDBJ databases">
        <title>Genome sequence of Clavibacter michiganensis spp. strain CASJ009.</title>
        <authorList>
            <person name="Thapa S.P."/>
            <person name="Coaker G."/>
        </authorList>
    </citation>
    <scope>NUCLEOTIDE SEQUENCE [LARGE SCALE GENOMIC DNA]</scope>
    <source>
        <strain evidence="9">CASJ009</strain>
    </source>
</reference>
<evidence type="ECO:0000256" key="2">
    <source>
        <dbReference type="ARBA" id="ARBA00022651"/>
    </source>
</evidence>
<dbReference type="Gene3D" id="2.115.10.20">
    <property type="entry name" value="Glycosyl hydrolase domain, family 43"/>
    <property type="match status" value="1"/>
</dbReference>
<feature type="active site" description="Proton acceptor" evidence="6">
    <location>
        <position position="25"/>
    </location>
</feature>